<sequence length="313" mass="33802">MKKTVKKVAQKVWNGVKKVASAVWNGVKTVASAVWNAVVPSSPRAASTWGSVASGINYVGNYAPGAYYPQRNYVGVNYIGALNRQPVGAQAYRQALYYQSAAYRYQVQVQRAKATRAMATVRIKKVCDTADKKWTGKNKGLVVGAAFVMPIPRVQVIPPVTMIPKPGLDIDSGNFSFPSLPKIPSARDIANGIVGWFIGDYIQKIAKDVPGLPKQGTVNGDIENAPPVDAGKQGKHVPGHNNSIDTKTQWKKGQTGVNETQEGWIKGKLLNDGTKVWDTGKVIGPNGETGVRVHIDGAGRIHGYPVNPKQYLK</sequence>
<name>A0A1E5H378_9ENTE</name>
<evidence type="ECO:0000313" key="3">
    <source>
        <dbReference type="Proteomes" id="UP000094764"/>
    </source>
</evidence>
<dbReference type="EMBL" id="MIKB01000001">
    <property type="protein sequence ID" value="OEG19371.1"/>
    <property type="molecule type" value="Genomic_DNA"/>
</dbReference>
<organism evidence="2 3">
    <name type="scientific">Enterococcus quebecensis</name>
    <dbReference type="NCBI Taxonomy" id="903983"/>
    <lineage>
        <taxon>Bacteria</taxon>
        <taxon>Bacillati</taxon>
        <taxon>Bacillota</taxon>
        <taxon>Bacilli</taxon>
        <taxon>Lactobacillales</taxon>
        <taxon>Enterococcaceae</taxon>
        <taxon>Enterococcus</taxon>
    </lineage>
</organism>
<dbReference type="Proteomes" id="UP000094764">
    <property type="component" value="Unassembled WGS sequence"/>
</dbReference>
<dbReference type="RefSeq" id="WP_069633711.1">
    <property type="nucleotide sequence ID" value="NZ_JXKZ01000001.1"/>
</dbReference>
<feature type="region of interest" description="Disordered" evidence="1">
    <location>
        <begin position="224"/>
        <end position="257"/>
    </location>
</feature>
<proteinExistence type="predicted"/>
<feature type="compositionally biased region" description="Polar residues" evidence="1">
    <location>
        <begin position="240"/>
        <end position="257"/>
    </location>
</feature>
<dbReference type="AlphaFoldDB" id="A0A1E5H378"/>
<dbReference type="PATRIC" id="fig|903983.4.peg.46"/>
<keyword evidence="3" id="KW-1185">Reference proteome</keyword>
<dbReference type="STRING" id="903983.BCR23_01405"/>
<evidence type="ECO:0000256" key="1">
    <source>
        <dbReference type="SAM" id="MobiDB-lite"/>
    </source>
</evidence>
<accession>A0A1E5H378</accession>
<evidence type="ECO:0000313" key="2">
    <source>
        <dbReference type="EMBL" id="OEG19371.1"/>
    </source>
</evidence>
<reference evidence="3" key="1">
    <citation type="submission" date="2016-09" db="EMBL/GenBank/DDBJ databases">
        <authorList>
            <person name="Gulvik C.A."/>
        </authorList>
    </citation>
    <scope>NUCLEOTIDE SEQUENCE [LARGE SCALE GENOMIC DNA]</scope>
    <source>
        <strain evidence="3">LMG 26306</strain>
    </source>
</reference>
<comment type="caution">
    <text evidence="2">The sequence shown here is derived from an EMBL/GenBank/DDBJ whole genome shotgun (WGS) entry which is preliminary data.</text>
</comment>
<evidence type="ECO:0008006" key="4">
    <source>
        <dbReference type="Google" id="ProtNLM"/>
    </source>
</evidence>
<protein>
    <recommendedName>
        <fullName evidence="4">Bacterial toxin 50 domain-containing protein</fullName>
    </recommendedName>
</protein>
<gene>
    <name evidence="2" type="ORF">BCR23_01405</name>
</gene>